<dbReference type="PROSITE" id="PS51257">
    <property type="entry name" value="PROKAR_LIPOPROTEIN"/>
    <property type="match status" value="1"/>
</dbReference>
<evidence type="ECO:0000313" key="3">
    <source>
        <dbReference type="EMBL" id="EDL83464.1"/>
    </source>
</evidence>
<keyword evidence="2" id="KW-0732">Signal</keyword>
<name>A6KTN4_RAT</name>
<dbReference type="Proteomes" id="UP000234681">
    <property type="component" value="Chromosome 20"/>
</dbReference>
<dbReference type="RGD" id="1302972">
    <property type="gene designation" value="Ehmt2"/>
</dbReference>
<proteinExistence type="predicted"/>
<evidence type="ECO:0000256" key="2">
    <source>
        <dbReference type="SAM" id="SignalP"/>
    </source>
</evidence>
<dbReference type="AlphaFoldDB" id="A6KTN4"/>
<feature type="compositionally biased region" description="Low complexity" evidence="1">
    <location>
        <begin position="42"/>
        <end position="57"/>
    </location>
</feature>
<dbReference type="GO" id="GO:0008168">
    <property type="term" value="F:methyltransferase activity"/>
    <property type="evidence" value="ECO:0007669"/>
    <property type="project" value="UniProtKB-KW"/>
</dbReference>
<reference evidence="4" key="1">
    <citation type="submission" date="2005-09" db="EMBL/GenBank/DDBJ databases">
        <authorList>
            <person name="Mural R.J."/>
            <person name="Li P.W."/>
            <person name="Adams M.D."/>
            <person name="Amanatides P.G."/>
            <person name="Baden-Tillson H."/>
            <person name="Barnstead M."/>
            <person name="Chin S.H."/>
            <person name="Dew I."/>
            <person name="Evans C.A."/>
            <person name="Ferriera S."/>
            <person name="Flanigan M."/>
            <person name="Fosler C."/>
            <person name="Glodek A."/>
            <person name="Gu Z."/>
            <person name="Holt R.A."/>
            <person name="Jennings D."/>
            <person name="Kraft C.L."/>
            <person name="Lu F."/>
            <person name="Nguyen T."/>
            <person name="Nusskern D.R."/>
            <person name="Pfannkoch C.M."/>
            <person name="Sitter C."/>
            <person name="Sutton G.G."/>
            <person name="Venter J.C."/>
            <person name="Wang Z."/>
            <person name="Woodage T."/>
            <person name="Zheng X.H."/>
            <person name="Zhong F."/>
        </authorList>
    </citation>
    <scope>NUCLEOTIDE SEQUENCE [LARGE SCALE GENOMIC DNA]</scope>
    <source>
        <strain>BN</strain>
        <strain evidence="4">Sprague-Dawley</strain>
    </source>
</reference>
<keyword evidence="3" id="KW-0489">Methyltransferase</keyword>
<protein>
    <submittedName>
        <fullName evidence="3">Euchromatic histone lysine N-methyltransferase 2, isoform CRA_d</fullName>
    </submittedName>
</protein>
<dbReference type="GO" id="GO:0032259">
    <property type="term" value="P:methylation"/>
    <property type="evidence" value="ECO:0007669"/>
    <property type="project" value="UniProtKB-KW"/>
</dbReference>
<evidence type="ECO:0000256" key="1">
    <source>
        <dbReference type="SAM" id="MobiDB-lite"/>
    </source>
</evidence>
<organism evidence="3 4">
    <name type="scientific">Rattus norvegicus</name>
    <name type="common">Rat</name>
    <dbReference type="NCBI Taxonomy" id="10116"/>
    <lineage>
        <taxon>Eukaryota</taxon>
        <taxon>Metazoa</taxon>
        <taxon>Chordata</taxon>
        <taxon>Craniata</taxon>
        <taxon>Vertebrata</taxon>
        <taxon>Euteleostomi</taxon>
        <taxon>Mammalia</taxon>
        <taxon>Eutheria</taxon>
        <taxon>Euarchontoglires</taxon>
        <taxon>Glires</taxon>
        <taxon>Rodentia</taxon>
        <taxon>Myomorpha</taxon>
        <taxon>Muroidea</taxon>
        <taxon>Muridae</taxon>
        <taxon>Murinae</taxon>
        <taxon>Rattus</taxon>
    </lineage>
</organism>
<dbReference type="EMBL" id="CH474121">
    <property type="protein sequence ID" value="EDL83464.1"/>
    <property type="molecule type" value="Genomic_DNA"/>
</dbReference>
<sequence>MVRSTALMPVTMATSAASLTTCATPTSSLFGSSCCIKTYGSLASPSSAPGTSGPGRSWGLTTATGSGISRASISPASVALRSASIQLRPSPWSRAAWPVWTPTRSCSLTSAPCPPSTPEDC</sequence>
<evidence type="ECO:0000313" key="5">
    <source>
        <dbReference type="RGD" id="1302972"/>
    </source>
</evidence>
<keyword evidence="3" id="KW-0808">Transferase</keyword>
<feature type="signal peptide" evidence="2">
    <location>
        <begin position="1"/>
        <end position="18"/>
    </location>
</feature>
<feature type="chain" id="PRO_5039928959" evidence="2">
    <location>
        <begin position="19"/>
        <end position="121"/>
    </location>
</feature>
<dbReference type="AGR" id="RGD:1302972"/>
<evidence type="ECO:0000313" key="4">
    <source>
        <dbReference type="Proteomes" id="UP000234681"/>
    </source>
</evidence>
<feature type="region of interest" description="Disordered" evidence="1">
    <location>
        <begin position="42"/>
        <end position="61"/>
    </location>
</feature>
<gene>
    <name evidence="3 5" type="primary">Ehmt2</name>
    <name evidence="3" type="ORF">rCG_38301</name>
</gene>
<accession>A6KTN4</accession>